<reference evidence="3 4" key="1">
    <citation type="submission" date="2022-05" db="EMBL/GenBank/DDBJ databases">
        <title>Chromosome-level reference genomes for two strains of Caenorhabditis briggsae: an improved platform for comparative genomics.</title>
        <authorList>
            <person name="Stevens L."/>
            <person name="Andersen E.C."/>
        </authorList>
    </citation>
    <scope>NUCLEOTIDE SEQUENCE [LARGE SCALE GENOMIC DNA]</scope>
    <source>
        <strain evidence="3">QX1410_ONT</strain>
        <tissue evidence="3">Whole-organism</tissue>
    </source>
</reference>
<evidence type="ECO:0000256" key="2">
    <source>
        <dbReference type="SAM" id="MobiDB-lite"/>
    </source>
</evidence>
<evidence type="ECO:0000256" key="1">
    <source>
        <dbReference type="SAM" id="Coils"/>
    </source>
</evidence>
<protein>
    <submittedName>
        <fullName evidence="3">Uncharacterized protein</fullName>
    </submittedName>
</protein>
<keyword evidence="1" id="KW-0175">Coiled coil</keyword>
<feature type="coiled-coil region" evidence="1">
    <location>
        <begin position="331"/>
        <end position="371"/>
    </location>
</feature>
<name>A0AAE9AIV6_CAEBR</name>
<organism evidence="3 4">
    <name type="scientific">Caenorhabditis briggsae</name>
    <dbReference type="NCBI Taxonomy" id="6238"/>
    <lineage>
        <taxon>Eukaryota</taxon>
        <taxon>Metazoa</taxon>
        <taxon>Ecdysozoa</taxon>
        <taxon>Nematoda</taxon>
        <taxon>Chromadorea</taxon>
        <taxon>Rhabditida</taxon>
        <taxon>Rhabditina</taxon>
        <taxon>Rhabditomorpha</taxon>
        <taxon>Rhabditoidea</taxon>
        <taxon>Rhabditidae</taxon>
        <taxon>Peloderinae</taxon>
        <taxon>Caenorhabditis</taxon>
    </lineage>
</organism>
<evidence type="ECO:0000313" key="3">
    <source>
        <dbReference type="EMBL" id="ULT96862.1"/>
    </source>
</evidence>
<feature type="compositionally biased region" description="Basic and acidic residues" evidence="2">
    <location>
        <begin position="72"/>
        <end position="82"/>
    </location>
</feature>
<accession>A0AAE9AIV6</accession>
<feature type="compositionally biased region" description="Polar residues" evidence="2">
    <location>
        <begin position="110"/>
        <end position="133"/>
    </location>
</feature>
<feature type="region of interest" description="Disordered" evidence="2">
    <location>
        <begin position="71"/>
        <end position="137"/>
    </location>
</feature>
<dbReference type="AlphaFoldDB" id="A0AAE9AIV6"/>
<proteinExistence type="predicted"/>
<gene>
    <name evidence="3" type="ORF">L3Y34_005000</name>
</gene>
<dbReference type="Proteomes" id="UP000827892">
    <property type="component" value="Chromosome IV"/>
</dbReference>
<dbReference type="EMBL" id="CP090894">
    <property type="protein sequence ID" value="ULT96862.1"/>
    <property type="molecule type" value="Genomic_DNA"/>
</dbReference>
<sequence>MRLALETMSKPKSTLLDGFPWRQDQKIADESELCSTRRTTRQTSKGALFTICEYSGVSVAYSNNARTSLKRTRIDYSPEPRPVKQKPARRNSNGAAKQPARKPATRVPSVRTSPSVYQNSQKPKPGLVNSSEPKANRIHDNNVPPPVFFTPPSLFDDSVTDVDMDGFNIAADFDEAVFDALDDELDKEETEEDLETAMVIRGMYSTEESHPVLVFGKIAIEYDNFDFTRVIEEITSLTCFNKKHEDSLIPLLKLVDRDVTKKLNTVTIKNFYKNEIIPAFENMKLFRNDPKRFLDKNKGQFERYVDGDCIVEVPLPPWPQIFPYQMRNIFKAELAEKLERESEQRFQEEDKLRAEIERLRQQRERRDMEQQFARNQQMFHAFMVSETNNNFHNPFNAMFNLQPMYPPNYYGHMPHYP</sequence>
<evidence type="ECO:0000313" key="4">
    <source>
        <dbReference type="Proteomes" id="UP000827892"/>
    </source>
</evidence>